<comment type="caution">
    <text evidence="2">The sequence shown here is derived from an EMBL/GenBank/DDBJ whole genome shotgun (WGS) entry which is preliminary data.</text>
</comment>
<evidence type="ECO:0000313" key="2">
    <source>
        <dbReference type="EMBL" id="MBF4807521.1"/>
    </source>
</evidence>
<keyword evidence="1" id="KW-0812">Transmembrane</keyword>
<sequence length="180" mass="20000">MQTIILALVIIAAPIVAALMERVSNAGLSERRHSHHDTYVVPASLTRSLVIDMTLMAIMGISLGAFCTWGVFSADPFVVMAFFASFTMVMFVAWFLLSRYKVQLFDEEMIVTPFVGPDITVQYSNIEHMEWSGARKGAGFRNLSIWIDNEPVTTLSGIIGLDQVLLRIDRFDVLAHGSTL</sequence>
<dbReference type="EMBL" id="JABZGW010000063">
    <property type="protein sequence ID" value="MBF4807521.1"/>
    <property type="molecule type" value="Genomic_DNA"/>
</dbReference>
<accession>A0A930VVV3</accession>
<feature type="transmembrane region" description="Helical" evidence="1">
    <location>
        <begin position="49"/>
        <end position="71"/>
    </location>
</feature>
<feature type="transmembrane region" description="Helical" evidence="1">
    <location>
        <begin position="77"/>
        <end position="97"/>
    </location>
</feature>
<gene>
    <name evidence="2" type="ORF">HXK26_02335</name>
</gene>
<dbReference type="Proteomes" id="UP000698335">
    <property type="component" value="Unassembled WGS sequence"/>
</dbReference>
<reference evidence="2" key="1">
    <citation type="submission" date="2020-04" db="EMBL/GenBank/DDBJ databases">
        <title>Deep metagenomics examines the oral microbiome during advanced dental caries in children, revealing novel taxa and co-occurrences with host molecules.</title>
        <authorList>
            <person name="Baker J.L."/>
            <person name="Morton J.T."/>
            <person name="Dinis M."/>
            <person name="Alvarez R."/>
            <person name="Tran N.C."/>
            <person name="Knight R."/>
            <person name="Edlund A."/>
        </authorList>
    </citation>
    <scope>NUCLEOTIDE SEQUENCE</scope>
    <source>
        <strain evidence="2">JCVI_38_bin.5</strain>
    </source>
</reference>
<keyword evidence="1" id="KW-0472">Membrane</keyword>
<dbReference type="AlphaFoldDB" id="A0A930VVV3"/>
<feature type="transmembrane region" description="Helical" evidence="1">
    <location>
        <begin position="6"/>
        <end position="28"/>
    </location>
</feature>
<protein>
    <submittedName>
        <fullName evidence="2">Uncharacterized protein</fullName>
    </submittedName>
</protein>
<keyword evidence="1" id="KW-1133">Transmembrane helix</keyword>
<evidence type="ECO:0000256" key="1">
    <source>
        <dbReference type="SAM" id="Phobius"/>
    </source>
</evidence>
<name>A0A930VVV3_9ACTN</name>
<organism evidence="2 3">
    <name type="scientific">Lancefieldella rimae</name>
    <dbReference type="NCBI Taxonomy" id="1383"/>
    <lineage>
        <taxon>Bacteria</taxon>
        <taxon>Bacillati</taxon>
        <taxon>Actinomycetota</taxon>
        <taxon>Coriobacteriia</taxon>
        <taxon>Coriobacteriales</taxon>
        <taxon>Atopobiaceae</taxon>
        <taxon>Lancefieldella</taxon>
    </lineage>
</organism>
<proteinExistence type="predicted"/>
<evidence type="ECO:0000313" key="3">
    <source>
        <dbReference type="Proteomes" id="UP000698335"/>
    </source>
</evidence>